<dbReference type="GeneID" id="25145450"/>
<name>W0JLN4_9EURY</name>
<dbReference type="InterPro" id="IPR027389">
    <property type="entry name" value="B_mannosylTrfase_Bre-3/Egh"/>
</dbReference>
<dbReference type="InterPro" id="IPR029044">
    <property type="entry name" value="Nucleotide-diphossugar_trans"/>
</dbReference>
<keyword evidence="1" id="KW-0812">Transmembrane</keyword>
<dbReference type="GO" id="GO:0019187">
    <property type="term" value="F:beta-1,4-mannosyltransferase activity"/>
    <property type="evidence" value="ECO:0007669"/>
    <property type="project" value="InterPro"/>
</dbReference>
<feature type="transmembrane region" description="Helical" evidence="1">
    <location>
        <begin position="12"/>
        <end position="34"/>
    </location>
</feature>
<proteinExistence type="predicted"/>
<dbReference type="STRING" id="797299.HALLA_13500"/>
<dbReference type="OrthoDB" id="55818at2157"/>
<evidence type="ECO:0000259" key="2">
    <source>
        <dbReference type="Pfam" id="PF13632"/>
    </source>
</evidence>
<evidence type="ECO:0000313" key="3">
    <source>
        <dbReference type="EMBL" id="AHF99645.1"/>
    </source>
</evidence>
<accession>W0JLN4</accession>
<keyword evidence="4" id="KW-1185">Reference proteome</keyword>
<dbReference type="Pfam" id="PF13632">
    <property type="entry name" value="Glyco_trans_2_3"/>
    <property type="match status" value="1"/>
</dbReference>
<dbReference type="GO" id="GO:0005737">
    <property type="term" value="C:cytoplasm"/>
    <property type="evidence" value="ECO:0007669"/>
    <property type="project" value="TreeGrafter"/>
</dbReference>
<dbReference type="PANTHER" id="PTHR16779">
    <property type="entry name" value="BETA-1,4-MANNOSYLTRANSFERASE EGH"/>
    <property type="match status" value="1"/>
</dbReference>
<dbReference type="RefSeq" id="WP_049952894.1">
    <property type="nucleotide sequence ID" value="NZ_CP007055.1"/>
</dbReference>
<dbReference type="InterPro" id="IPR001173">
    <property type="entry name" value="Glyco_trans_2-like"/>
</dbReference>
<dbReference type="PANTHER" id="PTHR16779:SF1">
    <property type="entry name" value="BETA-1,4-MANNOSYLTRANSFERASE EGH"/>
    <property type="match status" value="1"/>
</dbReference>
<keyword evidence="1" id="KW-0472">Membrane</keyword>
<dbReference type="eggNOG" id="arCOG01389">
    <property type="taxonomic scope" value="Archaea"/>
</dbReference>
<feature type="transmembrane region" description="Helical" evidence="1">
    <location>
        <begin position="338"/>
        <end position="361"/>
    </location>
</feature>
<gene>
    <name evidence="3" type="ORF">HALLA_13500</name>
</gene>
<evidence type="ECO:0000256" key="1">
    <source>
        <dbReference type="SAM" id="Phobius"/>
    </source>
</evidence>
<keyword evidence="1" id="KW-1133">Transmembrane helix</keyword>
<dbReference type="EMBL" id="CP007055">
    <property type="protein sequence ID" value="AHF99645.1"/>
    <property type="molecule type" value="Genomic_DNA"/>
</dbReference>
<feature type="domain" description="Glycosyltransferase 2-like" evidence="2">
    <location>
        <begin position="130"/>
        <end position="323"/>
    </location>
</feature>
<dbReference type="HOGENOM" id="CLU_764211_0_0_2"/>
<protein>
    <recommendedName>
        <fullName evidence="2">Glycosyltransferase 2-like domain-containing protein</fullName>
    </recommendedName>
</protein>
<dbReference type="KEGG" id="hlr:HALLA_13500"/>
<sequence>MIVFMQENPLAGAILLLLWVGLLLYLLSACWWLIETVVLARGWKTDADDIVWGFDDIQVRILTIDAEEVVQTTVNAVPDAIEDVRVIAEADLDIDGATVHVVPDDYECTATNKGRAVEWALQHVFCDKEYVLYLDEDTLMAGFEGLPDADVIQFTEKPIYTGSRVSYLSEVFRIGYQFEQFGFHRLTYPLYAWGGGIAIRSSIEDDTTWDVATITEDTNFVWRAADTRDLSYTLLNARFRNQAPPSLRAMIHQRRRWVSGTMADGHILPKWYQPLYYTRIIAWAFSPLVAILALVAAMLPSSIPTVEWYNWLSVGLVGVLFIYMVVGLIGYRKHPLTWPLFLVLTPIAVAAHSIGAFWGILSPVKTFEVTEKVTPDTIEAVHSELDHGDLTNHDGTERLIRESEAEFDMNTNILDDD</sequence>
<evidence type="ECO:0000313" key="4">
    <source>
        <dbReference type="Proteomes" id="UP000019024"/>
    </source>
</evidence>
<dbReference type="Proteomes" id="UP000019024">
    <property type="component" value="Chromosome"/>
</dbReference>
<organism evidence="3 4">
    <name type="scientific">Halostagnicola larsenii XH-48</name>
    <dbReference type="NCBI Taxonomy" id="797299"/>
    <lineage>
        <taxon>Archaea</taxon>
        <taxon>Methanobacteriati</taxon>
        <taxon>Methanobacteriota</taxon>
        <taxon>Stenosarchaea group</taxon>
        <taxon>Halobacteria</taxon>
        <taxon>Halobacteriales</taxon>
        <taxon>Natrialbaceae</taxon>
        <taxon>Halostagnicola</taxon>
    </lineage>
</organism>
<feature type="transmembrane region" description="Helical" evidence="1">
    <location>
        <begin position="280"/>
        <end position="299"/>
    </location>
</feature>
<dbReference type="AlphaFoldDB" id="W0JLN4"/>
<dbReference type="PATRIC" id="fig|797299.3.peg.1710"/>
<dbReference type="SUPFAM" id="SSF53448">
    <property type="entry name" value="Nucleotide-diphospho-sugar transferases"/>
    <property type="match status" value="1"/>
</dbReference>
<feature type="transmembrane region" description="Helical" evidence="1">
    <location>
        <begin position="311"/>
        <end position="331"/>
    </location>
</feature>
<reference evidence="3 4" key="1">
    <citation type="submission" date="2014-01" db="EMBL/GenBank/DDBJ databases">
        <authorList>
            <consortium name="DOE Joint Genome Institute"/>
            <person name="Anderson I."/>
            <person name="Huntemann M."/>
            <person name="Han J."/>
            <person name="Chen A."/>
            <person name="Kyrpides N."/>
            <person name="Mavromatis K."/>
            <person name="Markowitz V."/>
            <person name="Palaniappan K."/>
            <person name="Ivanova N."/>
            <person name="Schaumberg A."/>
            <person name="Pati A."/>
            <person name="Liolios K."/>
            <person name="Nordberg H.P."/>
            <person name="Cantor M.N."/>
            <person name="Hua S.X."/>
            <person name="Woyke T."/>
        </authorList>
    </citation>
    <scope>NUCLEOTIDE SEQUENCE [LARGE SCALE GENOMIC DNA]</scope>
    <source>
        <strain evidence="3 4">XH-48</strain>
    </source>
</reference>